<evidence type="ECO:0000256" key="2">
    <source>
        <dbReference type="ARBA" id="ARBA00022679"/>
    </source>
</evidence>
<gene>
    <name evidence="4" type="ORF">DSCOOX_08280</name>
</gene>
<dbReference type="Gene3D" id="3.40.50.300">
    <property type="entry name" value="P-loop containing nucleotide triphosphate hydrolases"/>
    <property type="match status" value="1"/>
</dbReference>
<keyword evidence="2" id="KW-0808">Transferase</keyword>
<dbReference type="GO" id="GO:0008146">
    <property type="term" value="F:sulfotransferase activity"/>
    <property type="evidence" value="ECO:0007669"/>
    <property type="project" value="InterPro"/>
</dbReference>
<dbReference type="InterPro" id="IPR000863">
    <property type="entry name" value="Sulfotransferase_dom"/>
</dbReference>
<comment type="similarity">
    <text evidence="1">Belongs to the sulfotransferase 1 family.</text>
</comment>
<sequence>MDMIYQKNNVYWHKFNALSRYFLSYTFSGIMPYYIVNEYPKSGGSWIGQMLAAALDVPFPRNRLPMLRPCIMHGHFLWPSTLKNVVIVWRDGRDVIVSQYFHSLFQNEKGNKILVEKISADLKYADVKDTRSNLPSFIEYIFKGKKYPKFSWLDFAKKWQGNSGAVHVKYEDFRHNCSTQLQQLVGALKNRPLSKARAEKIEKIFSFESQSGRAPGQENSNSFMRKGIVGDWKSHFTNESKEMFDHYAGDALISLGYEKDKSWVNG</sequence>
<dbReference type="AlphaFoldDB" id="A0A5K8A5I7"/>
<feature type="domain" description="Sulfotransferase" evidence="3">
    <location>
        <begin position="84"/>
        <end position="250"/>
    </location>
</feature>
<evidence type="ECO:0000256" key="1">
    <source>
        <dbReference type="ARBA" id="ARBA00005771"/>
    </source>
</evidence>
<accession>A0A5K8A5I7</accession>
<name>A0A5K8A5I7_9BACT</name>
<dbReference type="Pfam" id="PF00685">
    <property type="entry name" value="Sulfotransfer_1"/>
    <property type="match status" value="1"/>
</dbReference>
<reference evidence="4 5" key="1">
    <citation type="submission" date="2019-11" db="EMBL/GenBank/DDBJ databases">
        <title>Comparative genomics of hydrocarbon-degrading Desulfosarcina strains.</title>
        <authorList>
            <person name="Watanabe M."/>
            <person name="Kojima H."/>
            <person name="Fukui M."/>
        </authorList>
    </citation>
    <scope>NUCLEOTIDE SEQUENCE [LARGE SCALE GENOMIC DNA]</scope>
    <source>
        <strain evidence="5">oXyS1</strain>
    </source>
</reference>
<protein>
    <recommendedName>
        <fullName evidence="3">Sulfotransferase domain-containing protein</fullName>
    </recommendedName>
</protein>
<evidence type="ECO:0000259" key="3">
    <source>
        <dbReference type="Pfam" id="PF00685"/>
    </source>
</evidence>
<proteinExistence type="inferred from homology"/>
<dbReference type="PANTHER" id="PTHR11783">
    <property type="entry name" value="SULFOTRANSFERASE SULT"/>
    <property type="match status" value="1"/>
</dbReference>
<dbReference type="InterPro" id="IPR027417">
    <property type="entry name" value="P-loop_NTPase"/>
</dbReference>
<dbReference type="EMBL" id="AP021879">
    <property type="protein sequence ID" value="BBO87648.1"/>
    <property type="molecule type" value="Genomic_DNA"/>
</dbReference>
<dbReference type="Proteomes" id="UP000422108">
    <property type="component" value="Chromosome"/>
</dbReference>
<keyword evidence="5" id="KW-1185">Reference proteome</keyword>
<evidence type="ECO:0000313" key="4">
    <source>
        <dbReference type="EMBL" id="BBO87648.1"/>
    </source>
</evidence>
<dbReference type="SUPFAM" id="SSF52540">
    <property type="entry name" value="P-loop containing nucleoside triphosphate hydrolases"/>
    <property type="match status" value="1"/>
</dbReference>
<organism evidence="4 5">
    <name type="scientific">Desulfosarcina ovata subsp. ovata</name>
    <dbReference type="NCBI Taxonomy" id="2752305"/>
    <lineage>
        <taxon>Bacteria</taxon>
        <taxon>Pseudomonadati</taxon>
        <taxon>Thermodesulfobacteriota</taxon>
        <taxon>Desulfobacteria</taxon>
        <taxon>Desulfobacterales</taxon>
        <taxon>Desulfosarcinaceae</taxon>
        <taxon>Desulfosarcina</taxon>
    </lineage>
</organism>
<evidence type="ECO:0000313" key="5">
    <source>
        <dbReference type="Proteomes" id="UP000422108"/>
    </source>
</evidence>